<feature type="transmembrane region" description="Helical" evidence="4">
    <location>
        <begin position="49"/>
        <end position="71"/>
    </location>
</feature>
<dbReference type="STRING" id="264203.ZMO1856"/>
<feature type="transmembrane region" description="Helical" evidence="4">
    <location>
        <begin position="178"/>
        <end position="196"/>
    </location>
</feature>
<name>Q5NLD0_ZYMMO</name>
<evidence type="ECO:0000313" key="7">
    <source>
        <dbReference type="Proteomes" id="UP000001173"/>
    </source>
</evidence>
<feature type="transmembrane region" description="Helical" evidence="4">
    <location>
        <begin position="83"/>
        <end position="105"/>
    </location>
</feature>
<dbReference type="NCBIfam" id="NF009048">
    <property type="entry name" value="PRK12382.1"/>
    <property type="match status" value="1"/>
</dbReference>
<accession>Q5NLD0</accession>
<proteinExistence type="inferred from homology"/>
<dbReference type="CDD" id="cd17489">
    <property type="entry name" value="MFS_YfcJ_like"/>
    <property type="match status" value="1"/>
</dbReference>
<keyword evidence="4" id="KW-0813">Transport</keyword>
<keyword evidence="2 4" id="KW-1133">Transmembrane helix</keyword>
<reference evidence="6 7" key="1">
    <citation type="journal article" date="2005" name="Nat. Biotechnol.">
        <title>The genome sequence of the ethanologenic bacterium Zymomonas mobilis ZM4.</title>
        <authorList>
            <person name="Seo J.S."/>
            <person name="Chong H."/>
            <person name="Park H.S."/>
            <person name="Yoon K.O."/>
            <person name="Jung C."/>
            <person name="Kim J.J."/>
            <person name="Hong J.H."/>
            <person name="Kim H."/>
            <person name="Kim J.H."/>
            <person name="Kil J.I."/>
            <person name="Park C.J."/>
            <person name="Oh H.M."/>
            <person name="Lee J.S."/>
            <person name="Jin S.J."/>
            <person name="Um H.W."/>
            <person name="Lee H.J."/>
            <person name="Oh S.J."/>
            <person name="Kim J.Y."/>
            <person name="Kang H.L."/>
            <person name="Lee S.Y."/>
            <person name="Lee K.J."/>
            <person name="Kang H.S."/>
        </authorList>
    </citation>
    <scope>NUCLEOTIDE SEQUENCE [LARGE SCALE GENOMIC DNA]</scope>
    <source>
        <strain evidence="7">ATCC 31821 / ZM4 / CP4</strain>
    </source>
</reference>
<feature type="transmembrane region" description="Helical" evidence="4">
    <location>
        <begin position="248"/>
        <end position="270"/>
    </location>
</feature>
<evidence type="ECO:0000256" key="4">
    <source>
        <dbReference type="HAMAP-Rule" id="MF_02091"/>
    </source>
</evidence>
<evidence type="ECO:0000256" key="3">
    <source>
        <dbReference type="ARBA" id="ARBA00023136"/>
    </source>
</evidence>
<feature type="transmembrane region" description="Helical" evidence="4">
    <location>
        <begin position="111"/>
        <end position="138"/>
    </location>
</feature>
<dbReference type="InterPro" id="IPR011701">
    <property type="entry name" value="MFS"/>
</dbReference>
<evidence type="ECO:0000256" key="1">
    <source>
        <dbReference type="ARBA" id="ARBA00022692"/>
    </source>
</evidence>
<feature type="transmembrane region" description="Helical" evidence="4">
    <location>
        <begin position="306"/>
        <end position="326"/>
    </location>
</feature>
<keyword evidence="7" id="KW-1185">Reference proteome</keyword>
<dbReference type="PANTHER" id="PTHR23531:SF1">
    <property type="entry name" value="QUINOLENE RESISTANCE PROTEIN NORA"/>
    <property type="match status" value="1"/>
</dbReference>
<evidence type="ECO:0000259" key="5">
    <source>
        <dbReference type="PROSITE" id="PS50850"/>
    </source>
</evidence>
<dbReference type="InterPro" id="IPR052714">
    <property type="entry name" value="MFS_Exporter"/>
</dbReference>
<feature type="domain" description="Major facilitator superfamily (MFS) profile" evidence="5">
    <location>
        <begin position="209"/>
        <end position="420"/>
    </location>
</feature>
<feature type="transmembrane region" description="Helical" evidence="4">
    <location>
        <begin position="371"/>
        <end position="399"/>
    </location>
</feature>
<dbReference type="AlphaFoldDB" id="Q5NLD0"/>
<comment type="subcellular location">
    <subcellularLocation>
        <location evidence="4">Cell inner membrane</location>
        <topology evidence="4">Multi-pass membrane protein</topology>
    </subcellularLocation>
</comment>
<dbReference type="Gene3D" id="1.20.1250.20">
    <property type="entry name" value="MFS general substrate transporter like domains"/>
    <property type="match status" value="1"/>
</dbReference>
<dbReference type="EMBL" id="AE008692">
    <property type="protein sequence ID" value="AAV90480.1"/>
    <property type="molecule type" value="Genomic_DNA"/>
</dbReference>
<dbReference type="PANTHER" id="PTHR23531">
    <property type="entry name" value="QUINOLENE RESISTANCE PROTEIN NORA"/>
    <property type="match status" value="1"/>
</dbReference>
<dbReference type="HOGENOM" id="CLU_001265_10_3_5"/>
<dbReference type="GO" id="GO:0022857">
    <property type="term" value="F:transmembrane transporter activity"/>
    <property type="evidence" value="ECO:0007669"/>
    <property type="project" value="UniProtKB-UniRule"/>
</dbReference>
<dbReference type="SMR" id="Q5NLD0"/>
<dbReference type="RefSeq" id="WP_011241585.1">
    <property type="nucleotide sequence ID" value="NC_006526.2"/>
</dbReference>
<dbReference type="InterPro" id="IPR037541">
    <property type="entry name" value="MFS_YfcJ"/>
</dbReference>
<protein>
    <recommendedName>
        <fullName evidence="4">Uncharacterized MFS-type transporter ZMO1856</fullName>
    </recommendedName>
</protein>
<organism evidence="6 7">
    <name type="scientific">Zymomonas mobilis subsp. mobilis (strain ATCC 31821 / ZM4 / CP4)</name>
    <dbReference type="NCBI Taxonomy" id="264203"/>
    <lineage>
        <taxon>Bacteria</taxon>
        <taxon>Pseudomonadati</taxon>
        <taxon>Pseudomonadota</taxon>
        <taxon>Alphaproteobacteria</taxon>
        <taxon>Sphingomonadales</taxon>
        <taxon>Zymomonadaceae</taxon>
        <taxon>Zymomonas</taxon>
    </lineage>
</organism>
<feature type="transmembrane region" description="Helical" evidence="4">
    <location>
        <begin position="282"/>
        <end position="300"/>
    </location>
</feature>
<dbReference type="HAMAP" id="MF_02091">
    <property type="entry name" value="MFS_YfcJ"/>
    <property type="match status" value="1"/>
</dbReference>
<keyword evidence="4" id="KW-0997">Cell inner membrane</keyword>
<dbReference type="Pfam" id="PF07690">
    <property type="entry name" value="MFS_1"/>
    <property type="match status" value="2"/>
</dbReference>
<dbReference type="NCBIfam" id="NF003477">
    <property type="entry name" value="PRK05122.1"/>
    <property type="match status" value="1"/>
</dbReference>
<dbReference type="eggNOG" id="COG2814">
    <property type="taxonomic scope" value="Bacteria"/>
</dbReference>
<dbReference type="GO" id="GO:0005886">
    <property type="term" value="C:plasma membrane"/>
    <property type="evidence" value="ECO:0007669"/>
    <property type="project" value="UniProtKB-SubCell"/>
</dbReference>
<feature type="transmembrane region" description="Helical" evidence="4">
    <location>
        <begin position="21"/>
        <end position="43"/>
    </location>
</feature>
<dbReference type="KEGG" id="zmo:ZMO1856"/>
<dbReference type="PROSITE" id="PS50850">
    <property type="entry name" value="MFS"/>
    <property type="match status" value="1"/>
</dbReference>
<dbReference type="Proteomes" id="UP000001173">
    <property type="component" value="Chromosome"/>
</dbReference>
<gene>
    <name evidence="6" type="ordered locus">ZMO1856</name>
</gene>
<feature type="transmembrane region" description="Helical" evidence="4">
    <location>
        <begin position="150"/>
        <end position="172"/>
    </location>
</feature>
<comment type="similarity">
    <text evidence="4">Belongs to the major facilitator superfamily. YfcJ family.</text>
</comment>
<dbReference type="SUPFAM" id="SSF103473">
    <property type="entry name" value="MFS general substrate transporter"/>
    <property type="match status" value="1"/>
</dbReference>
<dbReference type="InterPro" id="IPR036259">
    <property type="entry name" value="MFS_trans_sf"/>
</dbReference>
<keyword evidence="4" id="KW-1003">Cell membrane</keyword>
<feature type="transmembrane region" description="Helical" evidence="4">
    <location>
        <begin position="217"/>
        <end position="242"/>
    </location>
</feature>
<keyword evidence="1 4" id="KW-0812">Transmembrane</keyword>
<evidence type="ECO:0000313" key="6">
    <source>
        <dbReference type="EMBL" id="AAV90480.1"/>
    </source>
</evidence>
<reference evidence="6 7" key="2">
    <citation type="journal article" date="2009" name="Nat. Biotechnol.">
        <title>Improved genome annotation for Zymomonas mobilis.</title>
        <authorList>
            <person name="Yang S."/>
            <person name="Pappas K.M."/>
            <person name="Hauser L.J."/>
            <person name="Land M.L."/>
            <person name="Chen G.L."/>
            <person name="Hurst G.B."/>
            <person name="Pan C."/>
            <person name="Kouvelis V.N."/>
            <person name="Typas M.A."/>
            <person name="Pelletier D.A."/>
            <person name="Klingeman D.M."/>
            <person name="Chang Y.J."/>
            <person name="Samatova N.F."/>
            <person name="Brown S.D."/>
        </authorList>
    </citation>
    <scope>NUCLEOTIDE SEQUENCE [LARGE SCALE GENOMIC DNA]</scope>
    <source>
        <strain evidence="7">ATCC 31821 / ZM4 / CP4</strain>
    </source>
</reference>
<sequence>MNRQAIAPLSRREATCCLLPFATIVLLGYLTVGLPLAILPVYVHDYLGFGPMIVGWVMASQSIATLLTRQFSGFVADTRGSRLAVFNGMLLCSLSALLYAVSLWNHGLPKIALLLLFAGRAVLGFGESLLITGVLSWSIGQVGMLYAGRAMVWVGISMFSAIGGGAPLGSILLKQSGFGTVALVTAILPLLACVLMRKIEPIPPHNGRKIGFFKVVGLIWPYGVSLALNTIGFGALFAFLGLDYAAHHWTGASFGLTAFGAAYVIARLTFGGLPDRLGGQRVARVTIPLQIAGLVILWLAPLQWVAFAGCAILGAGYSLTFPALGVETIRHVPPQNRGAAMGAYVAFVDIGLGLAGPLSGMVVSQFGYPSAFLLGACASIVAFAFVLRLPCIIAGDIYFMRKLGCIERLENDCSGQVEHI</sequence>
<feature type="transmembrane region" description="Helical" evidence="4">
    <location>
        <begin position="338"/>
        <end position="359"/>
    </location>
</feature>
<dbReference type="InterPro" id="IPR020846">
    <property type="entry name" value="MFS_dom"/>
</dbReference>
<evidence type="ECO:0000256" key="2">
    <source>
        <dbReference type="ARBA" id="ARBA00022989"/>
    </source>
</evidence>
<keyword evidence="3 4" id="KW-0472">Membrane</keyword>